<dbReference type="RefSeq" id="WP_099286611.1">
    <property type="nucleotide sequence ID" value="NZ_BEWP01000006.1"/>
</dbReference>
<keyword evidence="1" id="KW-0732">Signal</keyword>
<name>A0ABQ5WVT9_9PROT</name>
<evidence type="ECO:0000313" key="2">
    <source>
        <dbReference type="EMBL" id="GLQ67142.1"/>
    </source>
</evidence>
<dbReference type="EMBL" id="BSNV01000049">
    <property type="protein sequence ID" value="GLQ67142.1"/>
    <property type="molecule type" value="Genomic_DNA"/>
</dbReference>
<accession>A0ABQ5WVT9</accession>
<proteinExistence type="predicted"/>
<protein>
    <submittedName>
        <fullName evidence="2">Uncharacterized protein</fullName>
    </submittedName>
</protein>
<feature type="signal peptide" evidence="1">
    <location>
        <begin position="1"/>
        <end position="17"/>
    </location>
</feature>
<comment type="caution">
    <text evidence="2">The sequence shown here is derived from an EMBL/GenBank/DDBJ whole genome shotgun (WGS) entry which is preliminary data.</text>
</comment>
<dbReference type="Proteomes" id="UP001156629">
    <property type="component" value="Unassembled WGS sequence"/>
</dbReference>
<keyword evidence="3" id="KW-1185">Reference proteome</keyword>
<dbReference type="GeneID" id="76194737"/>
<evidence type="ECO:0000256" key="1">
    <source>
        <dbReference type="SAM" id="SignalP"/>
    </source>
</evidence>
<reference evidence="3" key="1">
    <citation type="journal article" date="2019" name="Int. J. Syst. Evol. Microbiol.">
        <title>The Global Catalogue of Microorganisms (GCM) 10K type strain sequencing project: providing services to taxonomists for standard genome sequencing and annotation.</title>
        <authorList>
            <consortium name="The Broad Institute Genomics Platform"/>
            <consortium name="The Broad Institute Genome Sequencing Center for Infectious Disease"/>
            <person name="Wu L."/>
            <person name="Ma J."/>
        </authorList>
    </citation>
    <scope>NUCLEOTIDE SEQUENCE [LARGE SCALE GENOMIC DNA]</scope>
    <source>
        <strain evidence="3">NBRC 3266</strain>
    </source>
</reference>
<sequence>MKKLILTLALLPSLAGAAPITSQWIAPGNGISGASIINAPNTLWDRQTIAAVMAALQKNVPGGVAGLNMNGAMTAPLLSASGTFGVQSQTAYPSMYVGQDMTAVLGSPLVGNNTLQMGGTPLGTVANSPMGSPGLPQSLVISSHPDGPFNNGCGLCLFTTGGQQNTMLAELGGDDYEGDSRIVPISFDTAGIYWEAGSRQARLVLPVTAYTTTTATLSVSLTPQQLLLIHQGQYIITNSADPAASDVETWDNPHFLAGIVRSVDNTGPTAVITVWAWNRMGRSGASQTPSLTGLDTFYFPKTPAPVVFVGSPTKVFGFNTMMQYDGAFTGAGTRDTSSVHQLEWGEVDVNVQNETRAGALSYHGLTFGGGQSVPAGASITPGQVFTSESYELMLANDMPHHLEIADACGNMAIDTNQLYLPSACSLFALTPVGAVYDFDMTELHQIVAGYNERLVTHLTSDGTGTGSYTNATLRFGPRINGTKGNTSSTDTASLLGEIDFPGSTGGVALCGYGVNCGLSVAGNGDVSLAGALNVAGGATFKNQVSVNANLVTTGTTYYQNTAGDNIVAVAASTDASKNNVLAYSSLASGGASVLFNLPTTVGNDLTVTGGLETHGNAVIGGYGGSTLFKDGVTFNQQITAKSNIVLQGTQFFQSPSGSNIAQLLEQTDASTGDTSVVLSGLGQNTHFDIDIPTNLNSNLLITGGLTSHGNTVLGGFGGSISMKDATTISADMTVTGSGTIQGNLTVGGNGGTTVMKDGVVLTSLNGAGNAYACLNSSGQLYRSATACN</sequence>
<gene>
    <name evidence="2" type="ORF">GCM10007870_27270</name>
</gene>
<evidence type="ECO:0000313" key="3">
    <source>
        <dbReference type="Proteomes" id="UP001156629"/>
    </source>
</evidence>
<organism evidence="2 3">
    <name type="scientific">Gluconobacter kondonii</name>
    <dbReference type="NCBI Taxonomy" id="941463"/>
    <lineage>
        <taxon>Bacteria</taxon>
        <taxon>Pseudomonadati</taxon>
        <taxon>Pseudomonadota</taxon>
        <taxon>Alphaproteobacteria</taxon>
        <taxon>Acetobacterales</taxon>
        <taxon>Acetobacteraceae</taxon>
        <taxon>Gluconobacter</taxon>
    </lineage>
</organism>
<feature type="chain" id="PRO_5046495787" evidence="1">
    <location>
        <begin position="18"/>
        <end position="788"/>
    </location>
</feature>